<dbReference type="PANTHER" id="PTHR11482:SF6">
    <property type="entry name" value="ORNITHINE DECARBOXYLASE 1-RELATED"/>
    <property type="match status" value="1"/>
</dbReference>
<dbReference type="InterPro" id="IPR000183">
    <property type="entry name" value="Orn/DAP/Arg_de-COase"/>
</dbReference>
<dbReference type="SUPFAM" id="SSF51419">
    <property type="entry name" value="PLP-binding barrel"/>
    <property type="match status" value="1"/>
</dbReference>
<dbReference type="Proteomes" id="UP000054144">
    <property type="component" value="Unassembled WGS sequence"/>
</dbReference>
<comment type="similarity">
    <text evidence="2">Belongs to the Orn/Lys/Arg decarboxylase class-II family.</text>
</comment>
<protein>
    <recommendedName>
        <fullName evidence="6">ornithine decarboxylase</fullName>
        <ecNumber evidence="6">4.1.1.17</ecNumber>
    </recommendedName>
</protein>
<dbReference type="Pfam" id="PF02784">
    <property type="entry name" value="Orn_Arg_deC_N"/>
    <property type="match status" value="1"/>
</dbReference>
<dbReference type="EMBL" id="KN882043">
    <property type="protein sequence ID" value="KIY46065.1"/>
    <property type="molecule type" value="Genomic_DNA"/>
</dbReference>
<proteinExistence type="inferred from homology"/>
<dbReference type="SUPFAM" id="SSF50621">
    <property type="entry name" value="Alanine racemase C-terminal domain-like"/>
    <property type="match status" value="1"/>
</dbReference>
<accession>A0A0D7A5R5</accession>
<dbReference type="InterPro" id="IPR029066">
    <property type="entry name" value="PLP-binding_barrel"/>
</dbReference>
<sequence length="542" mass="58937">MLSPLPSPFSEPSSGFLSQYSSAFTSEASSVVATDALGPSCTSIEEYVKAIRGKVSPVASATQIDLPPLLQGLSDVHIRREVMKAVHSLSGHAVDVCDEDADCDGGDSSKAFFVADLSEVFKMQQRWMTCLPEIEPHYAIKCNPDPMVLRLLASLGVGFDCASKSEIDTVLDVLQDELYASATANTDRIIFANPCKPATFISHALKTGVRTMTFDNADELHKIARVYRKLQAQQSSIVSPQLVLRIVTDDSKALCQLSAKYGASLESVPHVLRTAKSLDLNVIGVSFHVGSGTSDPTVYAAEIRRARQVFDMGKSVFEDGEGYEMSLLDIGGGFDADGTFFEIAAKTIKSTLAECFPEWEYERVRGPREMAPSVASDGAPRKLLRIIAEPGRFFVSRAFKLACNVIAMRVPVPTENEATDVERPNVMYYINDGVYGAFNCIMFDHQMPTPYALTVRGEVLPPSLSLSNTTAVPTQSAATHTCSVWGPTCDSLDCITRAAELPKDLRVGDWLGFDNMGAYTVCAASRFNGFDVSRVIYTTGER</sequence>
<dbReference type="GO" id="GO:0005737">
    <property type="term" value="C:cytoplasm"/>
    <property type="evidence" value="ECO:0007669"/>
    <property type="project" value="TreeGrafter"/>
</dbReference>
<dbReference type="Gene3D" id="3.20.20.10">
    <property type="entry name" value="Alanine racemase"/>
    <property type="match status" value="1"/>
</dbReference>
<feature type="domain" description="Orn/DAP/Arg decarboxylase 2 N-terminal" evidence="10">
    <location>
        <begin position="118"/>
        <end position="395"/>
    </location>
</feature>
<reference evidence="11 12" key="1">
    <citation type="journal article" date="2015" name="Fungal Genet. Biol.">
        <title>Evolution of novel wood decay mechanisms in Agaricales revealed by the genome sequences of Fistulina hepatica and Cylindrobasidium torrendii.</title>
        <authorList>
            <person name="Floudas D."/>
            <person name="Held B.W."/>
            <person name="Riley R."/>
            <person name="Nagy L.G."/>
            <person name="Koehler G."/>
            <person name="Ransdell A.S."/>
            <person name="Younus H."/>
            <person name="Chow J."/>
            <person name="Chiniquy J."/>
            <person name="Lipzen A."/>
            <person name="Tritt A."/>
            <person name="Sun H."/>
            <person name="Haridas S."/>
            <person name="LaButti K."/>
            <person name="Ohm R.A."/>
            <person name="Kues U."/>
            <person name="Blanchette R.A."/>
            <person name="Grigoriev I.V."/>
            <person name="Minto R.E."/>
            <person name="Hibbett D.S."/>
        </authorList>
    </citation>
    <scope>NUCLEOTIDE SEQUENCE [LARGE SCALE GENOMIC DNA]</scope>
    <source>
        <strain evidence="11 12">ATCC 64428</strain>
    </source>
</reference>
<feature type="modified residue" description="N6-(pyridoxal phosphate)lysine" evidence="9">
    <location>
        <position position="141"/>
    </location>
</feature>
<comment type="subunit">
    <text evidence="7">Homodimer. Only the dimer is catalytically active, as the active sites are constructed of residues from both monomers.</text>
</comment>
<keyword evidence="12" id="KW-1185">Reference proteome</keyword>
<evidence type="ECO:0000256" key="2">
    <source>
        <dbReference type="ARBA" id="ARBA00008872"/>
    </source>
</evidence>
<dbReference type="PRINTS" id="PR01179">
    <property type="entry name" value="ODADCRBXLASE"/>
</dbReference>
<evidence type="ECO:0000256" key="8">
    <source>
        <dbReference type="ARBA" id="ARBA00049127"/>
    </source>
</evidence>
<evidence type="ECO:0000259" key="10">
    <source>
        <dbReference type="Pfam" id="PF02784"/>
    </source>
</evidence>
<dbReference type="PRINTS" id="PR01182">
    <property type="entry name" value="ORNDCRBXLASE"/>
</dbReference>
<evidence type="ECO:0000256" key="7">
    <source>
        <dbReference type="ARBA" id="ARBA00046672"/>
    </source>
</evidence>
<comment type="cofactor">
    <cofactor evidence="1 9">
        <name>pyridoxal 5'-phosphate</name>
        <dbReference type="ChEBI" id="CHEBI:597326"/>
    </cofactor>
</comment>
<evidence type="ECO:0000313" key="11">
    <source>
        <dbReference type="EMBL" id="KIY46065.1"/>
    </source>
</evidence>
<dbReference type="FunFam" id="3.20.20.10:FF:000005">
    <property type="entry name" value="Ornithine decarboxylase"/>
    <property type="match status" value="1"/>
</dbReference>
<evidence type="ECO:0000256" key="6">
    <source>
        <dbReference type="ARBA" id="ARBA00034138"/>
    </source>
</evidence>
<dbReference type="PANTHER" id="PTHR11482">
    <property type="entry name" value="ARGININE/DIAMINOPIMELATE/ORNITHINE DECARBOXYLASE"/>
    <property type="match status" value="1"/>
</dbReference>
<evidence type="ECO:0000256" key="5">
    <source>
        <dbReference type="ARBA" id="ARBA00034115"/>
    </source>
</evidence>
<keyword evidence="3 9" id="KW-0663">Pyridoxal phosphate</keyword>
<dbReference type="PROSITE" id="PS00878">
    <property type="entry name" value="ODR_DC_2_1"/>
    <property type="match status" value="1"/>
</dbReference>
<dbReference type="AlphaFoldDB" id="A0A0D7A5R5"/>
<evidence type="ECO:0000256" key="4">
    <source>
        <dbReference type="ARBA" id="ARBA00023239"/>
    </source>
</evidence>
<dbReference type="GO" id="GO:0033387">
    <property type="term" value="P:putrescine biosynthetic process from arginine, via ornithine"/>
    <property type="evidence" value="ECO:0007669"/>
    <property type="project" value="TreeGrafter"/>
</dbReference>
<dbReference type="EC" id="4.1.1.17" evidence="6"/>
<dbReference type="InterPro" id="IPR022644">
    <property type="entry name" value="De-COase2_N"/>
</dbReference>
<dbReference type="InterPro" id="IPR002433">
    <property type="entry name" value="Orn_de-COase"/>
</dbReference>
<evidence type="ECO:0000256" key="1">
    <source>
        <dbReference type="ARBA" id="ARBA00001933"/>
    </source>
</evidence>
<dbReference type="GO" id="GO:0004586">
    <property type="term" value="F:ornithine decarboxylase activity"/>
    <property type="evidence" value="ECO:0007669"/>
    <property type="project" value="UniProtKB-EC"/>
</dbReference>
<gene>
    <name evidence="11" type="ORF">FISHEDRAFT_47885</name>
</gene>
<dbReference type="InterPro" id="IPR009006">
    <property type="entry name" value="Ala_racemase/Decarboxylase_C"/>
</dbReference>
<comment type="catalytic activity">
    <reaction evidence="8">
        <text>L-ornithine + H(+) = putrescine + CO2</text>
        <dbReference type="Rhea" id="RHEA:22964"/>
        <dbReference type="ChEBI" id="CHEBI:15378"/>
        <dbReference type="ChEBI" id="CHEBI:16526"/>
        <dbReference type="ChEBI" id="CHEBI:46911"/>
        <dbReference type="ChEBI" id="CHEBI:326268"/>
        <dbReference type="EC" id="4.1.1.17"/>
    </reaction>
</comment>
<name>A0A0D7A5R5_9AGAR</name>
<keyword evidence="4" id="KW-0456">Lyase</keyword>
<comment type="pathway">
    <text evidence="5">Amine and polyamine biosynthesis; putrescine biosynthesis via L-ornithine pathway; putrescine from L-ornithine: step 1/1.</text>
</comment>
<evidence type="ECO:0000313" key="12">
    <source>
        <dbReference type="Proteomes" id="UP000054144"/>
    </source>
</evidence>
<dbReference type="Gene3D" id="2.40.37.10">
    <property type="entry name" value="Lyase, Ornithine Decarboxylase, Chain A, domain 1"/>
    <property type="match status" value="1"/>
</dbReference>
<evidence type="ECO:0000256" key="9">
    <source>
        <dbReference type="PIRSR" id="PIRSR600183-50"/>
    </source>
</evidence>
<feature type="active site" description="Proton donor" evidence="9">
    <location>
        <position position="489"/>
    </location>
</feature>
<organism evidence="11 12">
    <name type="scientific">Fistulina hepatica ATCC 64428</name>
    <dbReference type="NCBI Taxonomy" id="1128425"/>
    <lineage>
        <taxon>Eukaryota</taxon>
        <taxon>Fungi</taxon>
        <taxon>Dikarya</taxon>
        <taxon>Basidiomycota</taxon>
        <taxon>Agaricomycotina</taxon>
        <taxon>Agaricomycetes</taxon>
        <taxon>Agaricomycetidae</taxon>
        <taxon>Agaricales</taxon>
        <taxon>Fistulinaceae</taxon>
        <taxon>Fistulina</taxon>
    </lineage>
</organism>
<evidence type="ECO:0000256" key="3">
    <source>
        <dbReference type="ARBA" id="ARBA00022898"/>
    </source>
</evidence>
<dbReference type="OrthoDB" id="5034579at2759"/>
<dbReference type="CDD" id="cd00622">
    <property type="entry name" value="PLPDE_III_ODC"/>
    <property type="match status" value="1"/>
</dbReference>
<dbReference type="InterPro" id="IPR022653">
    <property type="entry name" value="De-COase2_pyr-phos_BS"/>
</dbReference>